<dbReference type="NCBIfam" id="NF037980">
    <property type="entry name" value="T2SS_GspK"/>
    <property type="match status" value="1"/>
</dbReference>
<dbReference type="GO" id="GO:0005886">
    <property type="term" value="C:plasma membrane"/>
    <property type="evidence" value="ECO:0007669"/>
    <property type="project" value="UniProtKB-SubCell"/>
</dbReference>
<keyword evidence="5 10" id="KW-0997">Cell inner membrane</keyword>
<name>A0A3R8RT88_9SPHN</name>
<sequence>MMLQKPSERGAALLTVLIMVAVLAVIAATTLDRLSLSSKLSANGNALAQARMFTYATEAIAAARIEDLVARDAAQTTLSGDLLGKEQTIPIPIGSATASVRDAGNCFNLNSLVTETGGQYVASATGQEQMTSLMVVLGIQENVARAVAAAGADWADSNISPLPNGAEDDGYRAVATPYLASNRLYAHPSELRAVKGVTPAIYAKLQDWICALPDPVLSPLNVNTLLPEQAPLLAMLLPPGKMNLTFARSYLAKRPSNGYGSLIRFWAAPEIAALEPSPLVQGQVKLTSNYFLLNTIVSFGELKLAGQSMIVASPAPARVVWRSWGEEE</sequence>
<dbReference type="Pfam" id="PF21687">
    <property type="entry name" value="T2SSK_1st"/>
    <property type="match status" value="1"/>
</dbReference>
<comment type="similarity">
    <text evidence="2 10">Belongs to the GSP K family.</text>
</comment>
<organism evidence="13 14">
    <name type="scientific">Sphingorhabdus wooponensis</name>
    <dbReference type="NCBI Taxonomy" id="940136"/>
    <lineage>
        <taxon>Bacteria</taxon>
        <taxon>Pseudomonadati</taxon>
        <taxon>Pseudomonadota</taxon>
        <taxon>Alphaproteobacteria</taxon>
        <taxon>Sphingomonadales</taxon>
        <taxon>Sphingomonadaceae</taxon>
        <taxon>Sphingorhabdus</taxon>
    </lineage>
</organism>
<feature type="domain" description="T2SS protein K first SAM-like" evidence="12">
    <location>
        <begin position="105"/>
        <end position="214"/>
    </location>
</feature>
<keyword evidence="6" id="KW-0812">Transmembrane</keyword>
<feature type="domain" description="T2SS protein K second SAM-like" evidence="11">
    <location>
        <begin position="220"/>
        <end position="277"/>
    </location>
</feature>
<dbReference type="AlphaFoldDB" id="A0A3R8RT88"/>
<dbReference type="PANTHER" id="PTHR38831:SF1">
    <property type="entry name" value="TYPE II SECRETION SYSTEM PROTEIN K-RELATED"/>
    <property type="match status" value="1"/>
</dbReference>
<evidence type="ECO:0000256" key="1">
    <source>
        <dbReference type="ARBA" id="ARBA00004533"/>
    </source>
</evidence>
<accession>A0A3R8RT88</accession>
<dbReference type="Pfam" id="PF03934">
    <property type="entry name" value="T2SSK"/>
    <property type="match status" value="1"/>
</dbReference>
<evidence type="ECO:0000256" key="5">
    <source>
        <dbReference type="ARBA" id="ARBA00022519"/>
    </source>
</evidence>
<dbReference type="RefSeq" id="WP_125230165.1">
    <property type="nucleotide sequence ID" value="NZ_RWJI01000001.1"/>
</dbReference>
<evidence type="ECO:0000256" key="3">
    <source>
        <dbReference type="ARBA" id="ARBA00022448"/>
    </source>
</evidence>
<keyword evidence="7" id="KW-0653">Protein transport</keyword>
<proteinExistence type="inferred from homology"/>
<dbReference type="EMBL" id="RWJI01000001">
    <property type="protein sequence ID" value="RRQ52149.1"/>
    <property type="molecule type" value="Genomic_DNA"/>
</dbReference>
<evidence type="ECO:0000256" key="6">
    <source>
        <dbReference type="ARBA" id="ARBA00022692"/>
    </source>
</evidence>
<keyword evidence="4 10" id="KW-1003">Cell membrane</keyword>
<dbReference type="OrthoDB" id="9788973at2"/>
<dbReference type="SUPFAM" id="SSF158544">
    <property type="entry name" value="GspK insert domain-like"/>
    <property type="match status" value="2"/>
</dbReference>
<dbReference type="Gene3D" id="3.30.1300.30">
    <property type="entry name" value="GSPII I/J protein-like"/>
    <property type="match status" value="1"/>
</dbReference>
<dbReference type="InterPro" id="IPR045584">
    <property type="entry name" value="Pilin-like"/>
</dbReference>
<evidence type="ECO:0000256" key="9">
    <source>
        <dbReference type="ARBA" id="ARBA00023136"/>
    </source>
</evidence>
<keyword evidence="3 10" id="KW-0813">Transport</keyword>
<dbReference type="InterPro" id="IPR049031">
    <property type="entry name" value="T2SSK_SAM-like_1st"/>
</dbReference>
<dbReference type="Proteomes" id="UP000268553">
    <property type="component" value="Unassembled WGS sequence"/>
</dbReference>
<protein>
    <recommendedName>
        <fullName evidence="10">Type II secretion system protein K</fullName>
    </recommendedName>
</protein>
<dbReference type="InterPro" id="IPR038072">
    <property type="entry name" value="GspK_central_sf"/>
</dbReference>
<dbReference type="InterPro" id="IPR005628">
    <property type="entry name" value="GspK"/>
</dbReference>
<evidence type="ECO:0000259" key="12">
    <source>
        <dbReference type="Pfam" id="PF21687"/>
    </source>
</evidence>
<evidence type="ECO:0000256" key="4">
    <source>
        <dbReference type="ARBA" id="ARBA00022475"/>
    </source>
</evidence>
<evidence type="ECO:0000256" key="10">
    <source>
        <dbReference type="PIRNR" id="PIRNR002786"/>
    </source>
</evidence>
<evidence type="ECO:0000259" key="11">
    <source>
        <dbReference type="Pfam" id="PF03934"/>
    </source>
</evidence>
<comment type="subcellular location">
    <subcellularLocation>
        <location evidence="1 10">Cell inner membrane</location>
    </subcellularLocation>
</comment>
<dbReference type="InterPro" id="IPR049179">
    <property type="entry name" value="T2SSK_SAM-like_2nd"/>
</dbReference>
<keyword evidence="14" id="KW-1185">Reference proteome</keyword>
<comment type="caution">
    <text evidence="13">The sequence shown here is derived from an EMBL/GenBank/DDBJ whole genome shotgun (WGS) entry which is preliminary data.</text>
</comment>
<dbReference type="GO" id="GO:0009306">
    <property type="term" value="P:protein secretion"/>
    <property type="evidence" value="ECO:0007669"/>
    <property type="project" value="InterPro"/>
</dbReference>
<reference evidence="13 14" key="1">
    <citation type="submission" date="2018-12" db="EMBL/GenBank/DDBJ databases">
        <authorList>
            <person name="Kim S.-J."/>
            <person name="Jung G.-Y."/>
        </authorList>
    </citation>
    <scope>NUCLEOTIDE SEQUENCE [LARGE SCALE GENOMIC DNA]</scope>
    <source>
        <strain evidence="13 14">03SU3-P</strain>
    </source>
</reference>
<evidence type="ECO:0000313" key="14">
    <source>
        <dbReference type="Proteomes" id="UP000268553"/>
    </source>
</evidence>
<keyword evidence="9 10" id="KW-0472">Membrane</keyword>
<evidence type="ECO:0000313" key="13">
    <source>
        <dbReference type="EMBL" id="RRQ52149.1"/>
    </source>
</evidence>
<evidence type="ECO:0000256" key="7">
    <source>
        <dbReference type="ARBA" id="ARBA00022927"/>
    </source>
</evidence>
<evidence type="ECO:0000256" key="2">
    <source>
        <dbReference type="ARBA" id="ARBA00007246"/>
    </source>
</evidence>
<evidence type="ECO:0000256" key="8">
    <source>
        <dbReference type="ARBA" id="ARBA00022989"/>
    </source>
</evidence>
<dbReference type="PANTHER" id="PTHR38831">
    <property type="entry name" value="TYPE II SECRETION SYSTEM PROTEIN K"/>
    <property type="match status" value="1"/>
</dbReference>
<dbReference type="SUPFAM" id="SSF54523">
    <property type="entry name" value="Pili subunits"/>
    <property type="match status" value="1"/>
</dbReference>
<gene>
    <name evidence="13" type="ORF">D7D48_04570</name>
</gene>
<dbReference type="PIRSF" id="PIRSF002786">
    <property type="entry name" value="XcpX"/>
    <property type="match status" value="1"/>
</dbReference>
<keyword evidence="8" id="KW-1133">Transmembrane helix</keyword>
<dbReference type="Gene3D" id="1.10.40.60">
    <property type="entry name" value="EpsJ-like"/>
    <property type="match status" value="2"/>
</dbReference>